<dbReference type="GO" id="GO:0005634">
    <property type="term" value="C:nucleus"/>
    <property type="evidence" value="ECO:0007669"/>
    <property type="project" value="UniProtKB-UniRule"/>
</dbReference>
<dbReference type="AlphaFoldDB" id="A0A9W7Y5T4"/>
<evidence type="ECO:0000313" key="4">
    <source>
        <dbReference type="EMBL" id="KAJ1725541.1"/>
    </source>
</evidence>
<feature type="compositionally biased region" description="Low complexity" evidence="2">
    <location>
        <begin position="139"/>
        <end position="152"/>
    </location>
</feature>
<dbReference type="EMBL" id="JANBOJ010000003">
    <property type="protein sequence ID" value="KAJ1725541.1"/>
    <property type="molecule type" value="Genomic_DNA"/>
</dbReference>
<dbReference type="Gene3D" id="1.10.30.10">
    <property type="entry name" value="High mobility group box domain"/>
    <property type="match status" value="1"/>
</dbReference>
<sequence length="603" mass="65134">MYNSHLNLGLHPASQSRQLTQGELDLIHQMRNLQRQRMQHRPVAGRQEPLSLITYEGRKYLEIRHGFDPIMVPAPLLTAVRTFLAQNLPQYLRSVGLQMPSPPQSPPSSSSFFMSMSPSSDTFQSVPPSNLGLHLAEGSSAMSPEFSMSMSPPSIPLPEPMPIPHFGSPSGPLSSPVSSFPHSTNPNASGATFNIASLPSAGSNMVTDGVLNESAVAEGNSQKKPKSRSPPSSSKVAKRSPPNKSRKLQKTGRHKKAASGKAGNDNGMSDCSNDEDDDGDDNMDGGNGHACDNQNNANNDDEEEEELRKPANAFILYRRQKNIELREEKPGVNVETASHIIGKYWQNESEEVKEKFHEMAAKARDEYFIKKKRILARQKLRKLDREELLQGQTAQNSHRQQQQQQQQQGANFLGQLMISGARELSSFAPEALSSAPMSAVSHQEFSAIQIPQPRLMRAQTVNFGSSVMTSSSLNEPSLGGSGMLAGVAHSSLTPTLSQMNTGLSLSINTKENDLESLFAESGLAGLGMSPEINEQVTTSLEKLTASFSQENSVDAGQQQTSAATSPTGSDSANVMDWSSGQVGDGTAGNTDISGIMGAWFSKS</sequence>
<feature type="domain" description="HMG box" evidence="3">
    <location>
        <begin position="307"/>
        <end position="375"/>
    </location>
</feature>
<dbReference type="Pfam" id="PF00505">
    <property type="entry name" value="HMG_box"/>
    <property type="match status" value="1"/>
</dbReference>
<feature type="region of interest" description="Disordered" evidence="2">
    <location>
        <begin position="98"/>
        <end position="185"/>
    </location>
</feature>
<dbReference type="PROSITE" id="PS50118">
    <property type="entry name" value="HMG_BOX_2"/>
    <property type="match status" value="1"/>
</dbReference>
<keyword evidence="5" id="KW-1185">Reference proteome</keyword>
<evidence type="ECO:0000256" key="2">
    <source>
        <dbReference type="SAM" id="MobiDB-lite"/>
    </source>
</evidence>
<feature type="DNA-binding region" description="HMG box" evidence="1">
    <location>
        <begin position="307"/>
        <end position="375"/>
    </location>
</feature>
<dbReference type="GO" id="GO:0003677">
    <property type="term" value="F:DNA binding"/>
    <property type="evidence" value="ECO:0007669"/>
    <property type="project" value="UniProtKB-UniRule"/>
</dbReference>
<dbReference type="SUPFAM" id="SSF47095">
    <property type="entry name" value="HMG-box"/>
    <property type="match status" value="1"/>
</dbReference>
<dbReference type="SMART" id="SM00398">
    <property type="entry name" value="HMG"/>
    <property type="match status" value="1"/>
</dbReference>
<feature type="region of interest" description="Disordered" evidence="2">
    <location>
        <begin position="549"/>
        <end position="588"/>
    </location>
</feature>
<feature type="compositionally biased region" description="Low complexity" evidence="2">
    <location>
        <begin position="229"/>
        <end position="242"/>
    </location>
</feature>
<gene>
    <name evidence="4" type="ORF">LPJ53_000211</name>
</gene>
<feature type="compositionally biased region" description="Low complexity" evidence="2">
    <location>
        <begin position="164"/>
        <end position="181"/>
    </location>
</feature>
<evidence type="ECO:0000256" key="1">
    <source>
        <dbReference type="PROSITE-ProRule" id="PRU00267"/>
    </source>
</evidence>
<feature type="compositionally biased region" description="Pro residues" evidence="2">
    <location>
        <begin position="153"/>
        <end position="163"/>
    </location>
</feature>
<name>A0A9W7Y5T4_9FUNG</name>
<dbReference type="OrthoDB" id="6247875at2759"/>
<feature type="compositionally biased region" description="Acidic residues" evidence="2">
    <location>
        <begin position="272"/>
        <end position="283"/>
    </location>
</feature>
<reference evidence="4" key="1">
    <citation type="submission" date="2022-07" db="EMBL/GenBank/DDBJ databases">
        <title>Phylogenomic reconstructions and comparative analyses of Kickxellomycotina fungi.</title>
        <authorList>
            <person name="Reynolds N.K."/>
            <person name="Stajich J.E."/>
            <person name="Barry K."/>
            <person name="Grigoriev I.V."/>
            <person name="Crous P."/>
            <person name="Smith M.E."/>
        </authorList>
    </citation>
    <scope>NUCLEOTIDE SEQUENCE</scope>
    <source>
        <strain evidence="4">NBRC 32514</strain>
    </source>
</reference>
<proteinExistence type="predicted"/>
<dbReference type="CDD" id="cd01389">
    <property type="entry name" value="HMG-box_ROX1-like"/>
    <property type="match status" value="1"/>
</dbReference>
<feature type="compositionally biased region" description="Low complexity" evidence="2">
    <location>
        <begin position="107"/>
        <end position="120"/>
    </location>
</feature>
<dbReference type="Proteomes" id="UP001149813">
    <property type="component" value="Unassembled WGS sequence"/>
</dbReference>
<organism evidence="4 5">
    <name type="scientific">Coemansia erecta</name>
    <dbReference type="NCBI Taxonomy" id="147472"/>
    <lineage>
        <taxon>Eukaryota</taxon>
        <taxon>Fungi</taxon>
        <taxon>Fungi incertae sedis</taxon>
        <taxon>Zoopagomycota</taxon>
        <taxon>Kickxellomycotina</taxon>
        <taxon>Kickxellomycetes</taxon>
        <taxon>Kickxellales</taxon>
        <taxon>Kickxellaceae</taxon>
        <taxon>Coemansia</taxon>
    </lineage>
</organism>
<evidence type="ECO:0000313" key="5">
    <source>
        <dbReference type="Proteomes" id="UP001149813"/>
    </source>
</evidence>
<dbReference type="InterPro" id="IPR009071">
    <property type="entry name" value="HMG_box_dom"/>
</dbReference>
<accession>A0A9W7Y5T4</accession>
<comment type="caution">
    <text evidence="4">The sequence shown here is derived from an EMBL/GenBank/DDBJ whole genome shotgun (WGS) entry which is preliminary data.</text>
</comment>
<keyword evidence="1" id="KW-0539">Nucleus</keyword>
<feature type="compositionally biased region" description="Basic residues" evidence="2">
    <location>
        <begin position="244"/>
        <end position="258"/>
    </location>
</feature>
<evidence type="ECO:0000259" key="3">
    <source>
        <dbReference type="PROSITE" id="PS50118"/>
    </source>
</evidence>
<feature type="region of interest" description="Disordered" evidence="2">
    <location>
        <begin position="216"/>
        <end position="307"/>
    </location>
</feature>
<protein>
    <recommendedName>
        <fullName evidence="3">HMG box domain-containing protein</fullName>
    </recommendedName>
</protein>
<keyword evidence="1" id="KW-0238">DNA-binding</keyword>
<dbReference type="InterPro" id="IPR036910">
    <property type="entry name" value="HMG_box_dom_sf"/>
</dbReference>